<evidence type="ECO:0000256" key="5">
    <source>
        <dbReference type="PIRSR" id="PIRSR604294-1"/>
    </source>
</evidence>
<evidence type="ECO:0000256" key="6">
    <source>
        <dbReference type="SAM" id="MobiDB-lite"/>
    </source>
</evidence>
<comment type="similarity">
    <text evidence="1">Belongs to the carotenoid oxygenase family.</text>
</comment>
<organism evidence="7 8">
    <name type="scientific">Zasmidium cellare ATCC 36951</name>
    <dbReference type="NCBI Taxonomy" id="1080233"/>
    <lineage>
        <taxon>Eukaryota</taxon>
        <taxon>Fungi</taxon>
        <taxon>Dikarya</taxon>
        <taxon>Ascomycota</taxon>
        <taxon>Pezizomycotina</taxon>
        <taxon>Dothideomycetes</taxon>
        <taxon>Dothideomycetidae</taxon>
        <taxon>Mycosphaerellales</taxon>
        <taxon>Mycosphaerellaceae</taxon>
        <taxon>Zasmidium</taxon>
    </lineage>
</organism>
<protein>
    <recommendedName>
        <fullName evidence="9">Carotenoid oxygenase</fullName>
    </recommendedName>
</protein>
<feature type="binding site" evidence="5">
    <location>
        <position position="360"/>
    </location>
    <ligand>
        <name>Fe cation</name>
        <dbReference type="ChEBI" id="CHEBI:24875"/>
        <note>catalytic</note>
    </ligand>
</feature>
<dbReference type="GO" id="GO:0016121">
    <property type="term" value="P:carotene catabolic process"/>
    <property type="evidence" value="ECO:0007669"/>
    <property type="project" value="TreeGrafter"/>
</dbReference>
<feature type="compositionally biased region" description="Polar residues" evidence="6">
    <location>
        <begin position="1"/>
        <end position="12"/>
    </location>
</feature>
<feature type="binding site" evidence="5">
    <location>
        <position position="239"/>
    </location>
    <ligand>
        <name>Fe cation</name>
        <dbReference type="ChEBI" id="CHEBI:24875"/>
        <note>catalytic</note>
    </ligand>
</feature>
<dbReference type="AlphaFoldDB" id="A0A6A6CJG9"/>
<reference evidence="7" key="1">
    <citation type="journal article" date="2020" name="Stud. Mycol.">
        <title>101 Dothideomycetes genomes: a test case for predicting lifestyles and emergence of pathogens.</title>
        <authorList>
            <person name="Haridas S."/>
            <person name="Albert R."/>
            <person name="Binder M."/>
            <person name="Bloem J."/>
            <person name="Labutti K."/>
            <person name="Salamov A."/>
            <person name="Andreopoulos B."/>
            <person name="Baker S."/>
            <person name="Barry K."/>
            <person name="Bills G."/>
            <person name="Bluhm B."/>
            <person name="Cannon C."/>
            <person name="Castanera R."/>
            <person name="Culley D."/>
            <person name="Daum C."/>
            <person name="Ezra D."/>
            <person name="Gonzalez J."/>
            <person name="Henrissat B."/>
            <person name="Kuo A."/>
            <person name="Liang C."/>
            <person name="Lipzen A."/>
            <person name="Lutzoni F."/>
            <person name="Magnuson J."/>
            <person name="Mondo S."/>
            <person name="Nolan M."/>
            <person name="Ohm R."/>
            <person name="Pangilinan J."/>
            <person name="Park H.-J."/>
            <person name="Ramirez L."/>
            <person name="Alfaro M."/>
            <person name="Sun H."/>
            <person name="Tritt A."/>
            <person name="Yoshinaga Y."/>
            <person name="Zwiers L.-H."/>
            <person name="Turgeon B."/>
            <person name="Goodwin S."/>
            <person name="Spatafora J."/>
            <person name="Crous P."/>
            <person name="Grigoriev I."/>
        </authorList>
    </citation>
    <scope>NUCLEOTIDE SEQUENCE</scope>
    <source>
        <strain evidence="7">ATCC 36951</strain>
    </source>
</reference>
<dbReference type="Proteomes" id="UP000799537">
    <property type="component" value="Unassembled WGS sequence"/>
</dbReference>
<evidence type="ECO:0000256" key="2">
    <source>
        <dbReference type="ARBA" id="ARBA00022723"/>
    </source>
</evidence>
<evidence type="ECO:0000256" key="3">
    <source>
        <dbReference type="ARBA" id="ARBA00023002"/>
    </source>
</evidence>
<evidence type="ECO:0000256" key="4">
    <source>
        <dbReference type="ARBA" id="ARBA00023004"/>
    </source>
</evidence>
<dbReference type="InterPro" id="IPR004294">
    <property type="entry name" value="Carotenoid_Oase"/>
</dbReference>
<dbReference type="Pfam" id="PF03055">
    <property type="entry name" value="RPE65"/>
    <property type="match status" value="1"/>
</dbReference>
<evidence type="ECO:0008006" key="9">
    <source>
        <dbReference type="Google" id="ProtNLM"/>
    </source>
</evidence>
<dbReference type="OrthoDB" id="407010at2759"/>
<dbReference type="GO" id="GO:0046872">
    <property type="term" value="F:metal ion binding"/>
    <property type="evidence" value="ECO:0007669"/>
    <property type="project" value="UniProtKB-KW"/>
</dbReference>
<accession>A0A6A6CJG9</accession>
<proteinExistence type="inferred from homology"/>
<comment type="cofactor">
    <cofactor evidence="5">
        <name>Fe(2+)</name>
        <dbReference type="ChEBI" id="CHEBI:29033"/>
    </cofactor>
    <text evidence="5">Binds 1 Fe(2+) ion per subunit.</text>
</comment>
<feature type="region of interest" description="Disordered" evidence="6">
    <location>
        <begin position="1"/>
        <end position="37"/>
    </location>
</feature>
<dbReference type="EMBL" id="ML993599">
    <property type="protein sequence ID" value="KAF2165566.1"/>
    <property type="molecule type" value="Genomic_DNA"/>
</dbReference>
<dbReference type="GeneID" id="54570473"/>
<sequence length="576" mass="63865">MKQPQVDRQSSLPLPPSGAANKHNPADTEHYGNWPNAGAFNTLQDTRTKIQIPISGYFPNHVAGELYRAGPGQHRVPRTNPSDGYVEVDHWFDGFVTMHRFELVAGADGKCEQAWYSSYNQVDELLQKAKDTGRIDGITFAQHRDPCDTFYKKFKSVFNQSAPSNQANSNIAVAFQPTLPANVKSAKEKQGDVKDRRLVTSTTDACVTKTFDAETLEPLGITRQEHLHSSLKGPLSGAHPEYDPATGDVYNYNLELGPRHIYRVFRANTKTGDVEVLAEISGRDIKGAYIHSFFMTQNFVVLCIWPAFFKNMGLSVLWERNILDALAYDANAQTTWLVVDRKGGRGLVKKFTSPPFFSFHTTNAWEEKSTKDGEVDLILELCTFGNMDILNRFYYKNLLSNGSGVHKYADNDRKELNLSRFKLSGVPLQGSSLSSKTEIAARILDVPAPNAGDLPRINPNYNCKPHRYVWTVIDTGKSSFMDSIGKTDMQTGECIRWSTPRHTPSEPVYVPAPGGGEDEGHVLCVVYDGDSGTSYLLCLDASTMKEVGRAEVRKAVGIGFHGMHSTPPVSAANQQS</sequence>
<feature type="binding site" evidence="5">
    <location>
        <position position="561"/>
    </location>
    <ligand>
        <name>Fe cation</name>
        <dbReference type="ChEBI" id="CHEBI:24875"/>
        <note>catalytic</note>
    </ligand>
</feature>
<feature type="binding site" evidence="5">
    <location>
        <position position="291"/>
    </location>
    <ligand>
        <name>Fe cation</name>
        <dbReference type="ChEBI" id="CHEBI:24875"/>
        <note>catalytic</note>
    </ligand>
</feature>
<dbReference type="RefSeq" id="XP_033666455.1">
    <property type="nucleotide sequence ID" value="XM_033817201.1"/>
</dbReference>
<gene>
    <name evidence="7" type="ORF">M409DRAFT_66990</name>
</gene>
<evidence type="ECO:0000256" key="1">
    <source>
        <dbReference type="ARBA" id="ARBA00006787"/>
    </source>
</evidence>
<dbReference type="PANTHER" id="PTHR10543">
    <property type="entry name" value="BETA-CAROTENE DIOXYGENASE"/>
    <property type="match status" value="1"/>
</dbReference>
<keyword evidence="2 5" id="KW-0479">Metal-binding</keyword>
<keyword evidence="3" id="KW-0560">Oxidoreductase</keyword>
<dbReference type="GO" id="GO:0010436">
    <property type="term" value="F:carotenoid dioxygenase activity"/>
    <property type="evidence" value="ECO:0007669"/>
    <property type="project" value="TreeGrafter"/>
</dbReference>
<name>A0A6A6CJG9_ZASCE</name>
<keyword evidence="8" id="KW-1185">Reference proteome</keyword>
<dbReference type="PANTHER" id="PTHR10543:SF24">
    <property type="entry name" value="CAROTENOID ISOMEROOXYGENASE"/>
    <property type="match status" value="1"/>
</dbReference>
<evidence type="ECO:0000313" key="7">
    <source>
        <dbReference type="EMBL" id="KAF2165566.1"/>
    </source>
</evidence>
<evidence type="ECO:0000313" key="8">
    <source>
        <dbReference type="Proteomes" id="UP000799537"/>
    </source>
</evidence>
<keyword evidence="4 5" id="KW-0408">Iron</keyword>